<dbReference type="Proteomes" id="UP000734854">
    <property type="component" value="Unassembled WGS sequence"/>
</dbReference>
<evidence type="ECO:0000313" key="1">
    <source>
        <dbReference type="EMBL" id="KAG6487919.1"/>
    </source>
</evidence>
<dbReference type="EMBL" id="JACMSC010000015">
    <property type="protein sequence ID" value="KAG6487919.1"/>
    <property type="molecule type" value="Genomic_DNA"/>
</dbReference>
<protein>
    <submittedName>
        <fullName evidence="1">Uncharacterized protein</fullName>
    </submittedName>
</protein>
<proteinExistence type="predicted"/>
<accession>A0A8J5FE35</accession>
<gene>
    <name evidence="1" type="ORF">ZIOFF_056657</name>
</gene>
<dbReference type="AlphaFoldDB" id="A0A8J5FE35"/>
<evidence type="ECO:0000313" key="2">
    <source>
        <dbReference type="Proteomes" id="UP000734854"/>
    </source>
</evidence>
<reference evidence="1 2" key="1">
    <citation type="submission" date="2020-08" db="EMBL/GenBank/DDBJ databases">
        <title>Plant Genome Project.</title>
        <authorList>
            <person name="Zhang R.-G."/>
        </authorList>
    </citation>
    <scope>NUCLEOTIDE SEQUENCE [LARGE SCALE GENOMIC DNA]</scope>
    <source>
        <tissue evidence="1">Rhizome</tissue>
    </source>
</reference>
<organism evidence="1 2">
    <name type="scientific">Zingiber officinale</name>
    <name type="common">Ginger</name>
    <name type="synonym">Amomum zingiber</name>
    <dbReference type="NCBI Taxonomy" id="94328"/>
    <lineage>
        <taxon>Eukaryota</taxon>
        <taxon>Viridiplantae</taxon>
        <taxon>Streptophyta</taxon>
        <taxon>Embryophyta</taxon>
        <taxon>Tracheophyta</taxon>
        <taxon>Spermatophyta</taxon>
        <taxon>Magnoliopsida</taxon>
        <taxon>Liliopsida</taxon>
        <taxon>Zingiberales</taxon>
        <taxon>Zingiberaceae</taxon>
        <taxon>Zingiber</taxon>
    </lineage>
</organism>
<comment type="caution">
    <text evidence="1">The sequence shown here is derived from an EMBL/GenBank/DDBJ whole genome shotgun (WGS) entry which is preliminary data.</text>
</comment>
<name>A0A8J5FE35_ZINOF</name>
<keyword evidence="2" id="KW-1185">Reference proteome</keyword>
<sequence length="190" mass="21409">MGQRITATGRHSHMAEIHDHASHPLMADAQRRTISSGNSQDYIHSLERKKDTEELYQDSEHETVEELTSMQKLEIEDNYSERKHARLRLCCPGLHLQSFFSHKISTLSAALALGTRKALQDCYGHSSITGYHHDYTNDVISIRTGSIIRSNLKFSLSTASSFLDSPFSSIVVFVLSKKRTGRGELEMTVT</sequence>